<accession>A0A6N7VSI1</accession>
<keyword evidence="4" id="KW-1185">Reference proteome</keyword>
<gene>
    <name evidence="3" type="ORF">FYJ24_08215</name>
</gene>
<feature type="signal peptide" evidence="1">
    <location>
        <begin position="1"/>
        <end position="23"/>
    </location>
</feature>
<name>A0A6N7VSI1_9ACTO</name>
<protein>
    <recommendedName>
        <fullName evidence="2">DUF8094 domain-containing protein</fullName>
    </recommendedName>
</protein>
<dbReference type="Proteomes" id="UP000470875">
    <property type="component" value="Unassembled WGS sequence"/>
</dbReference>
<reference evidence="3 4" key="1">
    <citation type="submission" date="2019-08" db="EMBL/GenBank/DDBJ databases">
        <title>In-depth cultivation of the pig gut microbiome towards novel bacterial diversity and tailored functional studies.</title>
        <authorList>
            <person name="Wylensek D."/>
            <person name="Hitch T.C.A."/>
            <person name="Clavel T."/>
        </authorList>
    </citation>
    <scope>NUCLEOTIDE SEQUENCE [LARGE SCALE GENOMIC DNA]</scope>
    <source>
        <strain evidence="3 4">WB03_NA08</strain>
    </source>
</reference>
<comment type="caution">
    <text evidence="3">The sequence shown here is derived from an EMBL/GenBank/DDBJ whole genome shotgun (WGS) entry which is preliminary data.</text>
</comment>
<dbReference type="Pfam" id="PF26366">
    <property type="entry name" value="DUF8094"/>
    <property type="match status" value="1"/>
</dbReference>
<dbReference type="RefSeq" id="WP_154545395.1">
    <property type="nucleotide sequence ID" value="NZ_VULO01000009.1"/>
</dbReference>
<dbReference type="AlphaFoldDB" id="A0A6N7VSI1"/>
<evidence type="ECO:0000313" key="4">
    <source>
        <dbReference type="Proteomes" id="UP000470875"/>
    </source>
</evidence>
<proteinExistence type="predicted"/>
<sequence>MKTKANWTALIVGVAALSLSGCAPDSREVTAQSYEVLATDGQSNAMSGEIAAAPVLDEAQIRKIVAGVQDVLDSAQESGDPAVLSERLTGSALAMRTAEMVRAQKTGKELAPLEIEINVASATVAQSFPRTLLVGSSASADDPAEVFLFTQADAKSDYMLENWVRVVGGNSIHGVAIDEGSQTLTADDEGGIMSPDEVVQMYASFLKDPDNADFQVFVDDTFSPKQREEITQLRTAVEQVGTIGFDAWPSDYPVTGVTLASGEGLFAASLKTSTTYQRTVADSKMAVGGTAASYLDNADVIGTVTVNYLVNFFFLLPPQDSQESIRIVGVERAIESVSRDDAAKPEGEE</sequence>
<evidence type="ECO:0000259" key="2">
    <source>
        <dbReference type="Pfam" id="PF26366"/>
    </source>
</evidence>
<keyword evidence="1" id="KW-0732">Signal</keyword>
<dbReference type="PROSITE" id="PS51257">
    <property type="entry name" value="PROKAR_LIPOPROTEIN"/>
    <property type="match status" value="1"/>
</dbReference>
<evidence type="ECO:0000313" key="3">
    <source>
        <dbReference type="EMBL" id="MSS84747.1"/>
    </source>
</evidence>
<organism evidence="3 4">
    <name type="scientific">Scrofimicrobium canadense</name>
    <dbReference type="NCBI Taxonomy" id="2652290"/>
    <lineage>
        <taxon>Bacteria</taxon>
        <taxon>Bacillati</taxon>
        <taxon>Actinomycetota</taxon>
        <taxon>Actinomycetes</taxon>
        <taxon>Actinomycetales</taxon>
        <taxon>Actinomycetaceae</taxon>
        <taxon>Scrofimicrobium</taxon>
    </lineage>
</organism>
<feature type="chain" id="PRO_5039510897" description="DUF8094 domain-containing protein" evidence="1">
    <location>
        <begin position="24"/>
        <end position="349"/>
    </location>
</feature>
<dbReference type="InterPro" id="IPR058407">
    <property type="entry name" value="DUF8094"/>
</dbReference>
<evidence type="ECO:0000256" key="1">
    <source>
        <dbReference type="SAM" id="SignalP"/>
    </source>
</evidence>
<feature type="domain" description="DUF8094" evidence="2">
    <location>
        <begin position="52"/>
        <end position="332"/>
    </location>
</feature>
<dbReference type="EMBL" id="VULO01000009">
    <property type="protein sequence ID" value="MSS84747.1"/>
    <property type="molecule type" value="Genomic_DNA"/>
</dbReference>